<accession>A0A0D2BWN3</accession>
<proteinExistence type="predicted"/>
<keyword evidence="1" id="KW-0812">Transmembrane</keyword>
<evidence type="ECO:0000256" key="1">
    <source>
        <dbReference type="SAM" id="Phobius"/>
    </source>
</evidence>
<dbReference type="Gene3D" id="3.40.50.720">
    <property type="entry name" value="NAD(P)-binding Rossmann-like Domain"/>
    <property type="match status" value="1"/>
</dbReference>
<feature type="transmembrane region" description="Helical" evidence="1">
    <location>
        <begin position="237"/>
        <end position="257"/>
    </location>
</feature>
<dbReference type="Pfam" id="PF02558">
    <property type="entry name" value="ApbA"/>
    <property type="match status" value="1"/>
</dbReference>
<evidence type="ECO:0000313" key="3">
    <source>
        <dbReference type="EMBL" id="KIW22780.1"/>
    </source>
</evidence>
<dbReference type="OrthoDB" id="655030at2759"/>
<protein>
    <recommendedName>
        <fullName evidence="2">Ketopantoate reductase N-terminal domain-containing protein</fullName>
    </recommendedName>
</protein>
<organism evidence="3 4">
    <name type="scientific">Cladophialophora immunda</name>
    <dbReference type="NCBI Taxonomy" id="569365"/>
    <lineage>
        <taxon>Eukaryota</taxon>
        <taxon>Fungi</taxon>
        <taxon>Dikarya</taxon>
        <taxon>Ascomycota</taxon>
        <taxon>Pezizomycotina</taxon>
        <taxon>Eurotiomycetes</taxon>
        <taxon>Chaetothyriomycetidae</taxon>
        <taxon>Chaetothyriales</taxon>
        <taxon>Herpotrichiellaceae</taxon>
        <taxon>Cladophialophora</taxon>
    </lineage>
</organism>
<dbReference type="GeneID" id="27350240"/>
<dbReference type="STRING" id="569365.A0A0D2BWN3"/>
<dbReference type="InterPro" id="IPR036188">
    <property type="entry name" value="FAD/NAD-bd_sf"/>
</dbReference>
<dbReference type="VEuPathDB" id="FungiDB:PV07_11046"/>
<feature type="domain" description="Ketopantoate reductase N-terminal" evidence="2">
    <location>
        <begin position="8"/>
        <end position="156"/>
    </location>
</feature>
<keyword evidence="4" id="KW-1185">Reference proteome</keyword>
<dbReference type="SUPFAM" id="SSF51905">
    <property type="entry name" value="FAD/NAD(P)-binding domain"/>
    <property type="match status" value="1"/>
</dbReference>
<dbReference type="InterPro" id="IPR013332">
    <property type="entry name" value="KPR_N"/>
</dbReference>
<evidence type="ECO:0000313" key="4">
    <source>
        <dbReference type="Proteomes" id="UP000054466"/>
    </source>
</evidence>
<dbReference type="Proteomes" id="UP000054466">
    <property type="component" value="Unassembled WGS sequence"/>
</dbReference>
<sequence length="304" mass="32775">MATEKKKIAIIGAGPVGCAFAVHLVKAGHEVTIVGRGQRLASLQANGGVLTKKSEKAPEISKTPVVAVGSLDTSQPWDLVLLTVTEHQFDEQLFATLKACPKSTEILFMFNTFASLDRYFDVLGKERCIVGFPAIMASFHDGALVHQFLSFGQITIVSSPEWRSIFSSAGIKCVHEPDMQSWLRTHAAIVVGVMSAAVAAAKRKSGVTWAEANLSAGAAKEGLALVQKLGNSVTPKLIYYFGVAAPSFVLAGLLWVLTRVPSMRNNPQVPNWEREMLGLAESIIATAPSKDDVRLISQLRAKYI</sequence>
<keyword evidence="1" id="KW-0472">Membrane</keyword>
<dbReference type="AlphaFoldDB" id="A0A0D2BWN3"/>
<dbReference type="InterPro" id="IPR036291">
    <property type="entry name" value="NAD(P)-bd_dom_sf"/>
</dbReference>
<reference evidence="3 4" key="1">
    <citation type="submission" date="2015-01" db="EMBL/GenBank/DDBJ databases">
        <title>The Genome Sequence of Cladophialophora immunda CBS83496.</title>
        <authorList>
            <consortium name="The Broad Institute Genomics Platform"/>
            <person name="Cuomo C."/>
            <person name="de Hoog S."/>
            <person name="Gorbushina A."/>
            <person name="Stielow B."/>
            <person name="Teixiera M."/>
            <person name="Abouelleil A."/>
            <person name="Chapman S.B."/>
            <person name="Priest M."/>
            <person name="Young S.K."/>
            <person name="Wortman J."/>
            <person name="Nusbaum C."/>
            <person name="Birren B."/>
        </authorList>
    </citation>
    <scope>NUCLEOTIDE SEQUENCE [LARGE SCALE GENOMIC DNA]</scope>
    <source>
        <strain evidence="3 4">CBS 83496</strain>
    </source>
</reference>
<dbReference type="HOGENOM" id="CLU_055593_2_0_1"/>
<dbReference type="SUPFAM" id="SSF51735">
    <property type="entry name" value="NAD(P)-binding Rossmann-fold domains"/>
    <property type="match status" value="1"/>
</dbReference>
<gene>
    <name evidence="3" type="ORF">PV07_11046</name>
</gene>
<evidence type="ECO:0000259" key="2">
    <source>
        <dbReference type="Pfam" id="PF02558"/>
    </source>
</evidence>
<keyword evidence="1" id="KW-1133">Transmembrane helix</keyword>
<name>A0A0D2BWN3_9EURO</name>
<dbReference type="RefSeq" id="XP_016242996.1">
    <property type="nucleotide sequence ID" value="XM_016398434.1"/>
</dbReference>
<dbReference type="EMBL" id="KN847046">
    <property type="protein sequence ID" value="KIW22780.1"/>
    <property type="molecule type" value="Genomic_DNA"/>
</dbReference>